<dbReference type="GO" id="GO:0042147">
    <property type="term" value="P:retrograde transport, endosome to Golgi"/>
    <property type="evidence" value="ECO:0007669"/>
    <property type="project" value="TreeGrafter"/>
</dbReference>
<dbReference type="AlphaFoldDB" id="A0A8H7IJB6"/>
<dbReference type="Proteomes" id="UP000614334">
    <property type="component" value="Unassembled WGS sequence"/>
</dbReference>
<dbReference type="InterPro" id="IPR040096">
    <property type="entry name" value="Ric1"/>
</dbReference>
<dbReference type="InterPro" id="IPR009771">
    <property type="entry name" value="RIC1_C"/>
</dbReference>
<comment type="caution">
    <text evidence="4">The sequence shown here is derived from an EMBL/GenBank/DDBJ whole genome shotgun (WGS) entry which is preliminary data.</text>
</comment>
<evidence type="ECO:0000259" key="3">
    <source>
        <dbReference type="Pfam" id="PF07064"/>
    </source>
</evidence>
<name>A0A8H7IJB6_9AGAM</name>
<feature type="domain" description="RIC1 C-terminal alpha solenoid region" evidence="3">
    <location>
        <begin position="563"/>
        <end position="740"/>
    </location>
</feature>
<dbReference type="PANTHER" id="PTHR22746:SF10">
    <property type="entry name" value="GUANINE NUCLEOTIDE EXCHANGE FACTOR SUBUNIT RIC1"/>
    <property type="match status" value="1"/>
</dbReference>
<dbReference type="GO" id="GO:0000139">
    <property type="term" value="C:Golgi membrane"/>
    <property type="evidence" value="ECO:0007669"/>
    <property type="project" value="TreeGrafter"/>
</dbReference>
<organism evidence="4 5">
    <name type="scientific">Rhizoctonia solani</name>
    <dbReference type="NCBI Taxonomy" id="456999"/>
    <lineage>
        <taxon>Eukaryota</taxon>
        <taxon>Fungi</taxon>
        <taxon>Dikarya</taxon>
        <taxon>Basidiomycota</taxon>
        <taxon>Agaricomycotina</taxon>
        <taxon>Agaricomycetes</taxon>
        <taxon>Cantharellales</taxon>
        <taxon>Ceratobasidiaceae</taxon>
        <taxon>Rhizoctonia</taxon>
    </lineage>
</organism>
<accession>A0A8H7IJB6</accession>
<sequence>MFSTQNPPAIQTIPWPHLEAANPHLDSEKTWLGHDTTLMGQDLPWLIRTDGEVSSLHDHADIDRVMLVYVTSISLSRLGGVEVWVTSDGRAYFVHMETPFVSSPIATSSELASEEHEMEVISAREAASIDSVRETLGDPVSDRIMVDKLRWIGTCIHGHDAESPNLPELDRATCAAINPNSRWSLLELPGGGGLIIVPFPIPGVLPKHAQPQLKIPSLAITGALTCVEWTSDGEVGVHGVSEGAAFAGPLAWRMLAQDWDEKQDAFMFGIRTLFWNPGNTELWVLAAGRSNAPNEPAQSGSLFSIPFVKSAIAGQHSPDNTRYAFLQMDDRVLVYRGADQPDMSVINPESDVWQHICVPAAYLAYNWPIRSASIAPDGRLIAVAGRRGLVHYSSASGKWKRFLDLKQEQAFAVKGSYQVRLFSRDLELTAQNILHREIFVAPVTGSEELRYDMQILADRIEFCWIHLEGIGTLENSLWGYDGRGIRLWLDALTLENPVDNSTEGSIQSYESIQESVNIPLSFYPLSVLMDKGIIIGVEHEIATRGSLPFVMFRIVPTTHLFLHHVLEHHLTHGHVSDAVQFATHYQHLVFFAHAQEVLLHNVLESEWDRMNAQPSSQFTPVLPAVAEFLDYFDTSLEVVVGCARKTEMARWNYLFDTVGNPRDLFEASAYIPSDSLKIAASYLIVLHTLNELDQSHEDVIRLLQKAIDEKEWSLCRDVLRFLQSADDTGLALRRAIAMSGLLPQIPG</sequence>
<dbReference type="Pfam" id="PF07064">
    <property type="entry name" value="RIC1"/>
    <property type="match status" value="1"/>
</dbReference>
<dbReference type="EMBL" id="JACYCF010000003">
    <property type="protein sequence ID" value="KAF8758754.1"/>
    <property type="molecule type" value="Genomic_DNA"/>
</dbReference>
<dbReference type="GO" id="GO:0034066">
    <property type="term" value="C:Ric1-Rgp1 guanyl-nucleotide exchange factor complex"/>
    <property type="evidence" value="ECO:0007669"/>
    <property type="project" value="InterPro"/>
</dbReference>
<keyword evidence="2" id="KW-0472">Membrane</keyword>
<reference evidence="4" key="1">
    <citation type="submission" date="2020-09" db="EMBL/GenBank/DDBJ databases">
        <title>Comparative genome analyses of four rice-infecting Rhizoctonia solani isolates reveal extensive enrichment of homogalacturonan modification genes.</title>
        <authorList>
            <person name="Lee D.-Y."/>
            <person name="Jeon J."/>
            <person name="Kim K.-T."/>
            <person name="Cheong K."/>
            <person name="Song H."/>
            <person name="Choi G."/>
            <person name="Ko J."/>
            <person name="Opiyo S.O."/>
            <person name="Zuo S."/>
            <person name="Madhav S."/>
            <person name="Lee Y.-H."/>
            <person name="Wang G.-L."/>
        </authorList>
    </citation>
    <scope>NUCLEOTIDE SEQUENCE</scope>
    <source>
        <strain evidence="4">AG1-IA B2</strain>
    </source>
</reference>
<evidence type="ECO:0000256" key="1">
    <source>
        <dbReference type="ARBA" id="ARBA00004370"/>
    </source>
</evidence>
<gene>
    <name evidence="4" type="ORF">RHS01_02766</name>
</gene>
<evidence type="ECO:0000313" key="4">
    <source>
        <dbReference type="EMBL" id="KAF8758754.1"/>
    </source>
</evidence>
<proteinExistence type="predicted"/>
<dbReference type="SUPFAM" id="SSF82171">
    <property type="entry name" value="DPP6 N-terminal domain-like"/>
    <property type="match status" value="1"/>
</dbReference>
<dbReference type="GO" id="GO:0006886">
    <property type="term" value="P:intracellular protein transport"/>
    <property type="evidence" value="ECO:0007669"/>
    <property type="project" value="InterPro"/>
</dbReference>
<comment type="subcellular location">
    <subcellularLocation>
        <location evidence="1">Membrane</location>
    </subcellularLocation>
</comment>
<evidence type="ECO:0000256" key="2">
    <source>
        <dbReference type="ARBA" id="ARBA00023136"/>
    </source>
</evidence>
<dbReference type="GO" id="GO:0005829">
    <property type="term" value="C:cytosol"/>
    <property type="evidence" value="ECO:0007669"/>
    <property type="project" value="TreeGrafter"/>
</dbReference>
<evidence type="ECO:0000313" key="5">
    <source>
        <dbReference type="Proteomes" id="UP000614334"/>
    </source>
</evidence>
<protein>
    <submittedName>
        <fullName evidence="4">RIC1 protein</fullName>
    </submittedName>
</protein>
<dbReference type="PANTHER" id="PTHR22746">
    <property type="entry name" value="RAB6A-GEF COMPLEX PARTNER PROTEIN 1"/>
    <property type="match status" value="1"/>
</dbReference>